<evidence type="ECO:0000256" key="2">
    <source>
        <dbReference type="ARBA" id="ARBA00022692"/>
    </source>
</evidence>
<feature type="transmembrane region" description="Helical" evidence="5">
    <location>
        <begin position="211"/>
        <end position="229"/>
    </location>
</feature>
<protein>
    <submittedName>
        <fullName evidence="7">Caffeine resistance protein</fullName>
    </submittedName>
</protein>
<feature type="transmembrane region" description="Helical" evidence="5">
    <location>
        <begin position="180"/>
        <end position="204"/>
    </location>
</feature>
<dbReference type="GO" id="GO:0140115">
    <property type="term" value="P:export across plasma membrane"/>
    <property type="evidence" value="ECO:0007669"/>
    <property type="project" value="UniProtKB-ARBA"/>
</dbReference>
<dbReference type="VEuPathDB" id="FungiDB:AFLA_011642"/>
<keyword evidence="8" id="KW-1185">Reference proteome</keyword>
<dbReference type="EMBL" id="CP044618">
    <property type="protein sequence ID" value="QRD90815.1"/>
    <property type="molecule type" value="Genomic_DNA"/>
</dbReference>
<evidence type="ECO:0000256" key="4">
    <source>
        <dbReference type="ARBA" id="ARBA00023136"/>
    </source>
</evidence>
<feature type="transmembrane region" description="Helical" evidence="5">
    <location>
        <begin position="300"/>
        <end position="323"/>
    </location>
</feature>
<dbReference type="OMA" id="NWAGTML"/>
<feature type="transmembrane region" description="Helical" evidence="5">
    <location>
        <begin position="268"/>
        <end position="288"/>
    </location>
</feature>
<evidence type="ECO:0000313" key="8">
    <source>
        <dbReference type="Proteomes" id="UP000596276"/>
    </source>
</evidence>
<dbReference type="PANTHER" id="PTHR23502">
    <property type="entry name" value="MAJOR FACILITATOR SUPERFAMILY"/>
    <property type="match status" value="1"/>
</dbReference>
<dbReference type="PANTHER" id="PTHR23502:SF12">
    <property type="entry name" value="MULTIDRUG TRANSPORTER, PUTATIVE (AFU_ORTHOLOGUE AFUA_1G06440)-RELATED"/>
    <property type="match status" value="1"/>
</dbReference>
<dbReference type="FunFam" id="1.20.1250.20:FF:000011">
    <property type="entry name" value="MFS multidrug transporter, putative"/>
    <property type="match status" value="1"/>
</dbReference>
<feature type="transmembrane region" description="Helical" evidence="5">
    <location>
        <begin position="368"/>
        <end position="401"/>
    </location>
</feature>
<keyword evidence="2 5" id="KW-0812">Transmembrane</keyword>
<evidence type="ECO:0000256" key="1">
    <source>
        <dbReference type="ARBA" id="ARBA00004141"/>
    </source>
</evidence>
<dbReference type="Gene3D" id="1.20.1250.20">
    <property type="entry name" value="MFS general substrate transporter like domains"/>
    <property type="match status" value="1"/>
</dbReference>
<dbReference type="VEuPathDB" id="FungiDB:F9C07_2283994"/>
<dbReference type="AlphaFoldDB" id="A0A7U2MWF6"/>
<comment type="subcellular location">
    <subcellularLocation>
        <location evidence="1">Membrane</location>
        <topology evidence="1">Multi-pass membrane protein</topology>
    </subcellularLocation>
</comment>
<gene>
    <name evidence="7" type="ORF">F9C07_2283994</name>
</gene>
<feature type="transmembrane region" description="Helical" evidence="5">
    <location>
        <begin position="139"/>
        <end position="160"/>
    </location>
</feature>
<feature type="transmembrane region" description="Helical" evidence="5">
    <location>
        <begin position="235"/>
        <end position="256"/>
    </location>
</feature>
<evidence type="ECO:0000256" key="3">
    <source>
        <dbReference type="ARBA" id="ARBA00022989"/>
    </source>
</evidence>
<evidence type="ECO:0000256" key="5">
    <source>
        <dbReference type="SAM" id="Phobius"/>
    </source>
</evidence>
<evidence type="ECO:0000313" key="7">
    <source>
        <dbReference type="EMBL" id="QRD90815.1"/>
    </source>
</evidence>
<keyword evidence="3 5" id="KW-1133">Transmembrane helix</keyword>
<feature type="transmembrane region" description="Helical" evidence="5">
    <location>
        <begin position="482"/>
        <end position="504"/>
    </location>
</feature>
<dbReference type="Proteomes" id="UP000596276">
    <property type="component" value="Chromosome 4"/>
</dbReference>
<keyword evidence="4 5" id="KW-0472">Membrane</keyword>
<dbReference type="GO" id="GO:0042908">
    <property type="term" value="P:xenobiotic transport"/>
    <property type="evidence" value="ECO:0007669"/>
    <property type="project" value="UniProtKB-ARBA"/>
</dbReference>
<evidence type="ECO:0000259" key="6">
    <source>
        <dbReference type="PROSITE" id="PS50850"/>
    </source>
</evidence>
<dbReference type="Pfam" id="PF07690">
    <property type="entry name" value="MFS_1"/>
    <property type="match status" value="1"/>
</dbReference>
<dbReference type="SUPFAM" id="SSF103473">
    <property type="entry name" value="MFS general substrate transporter"/>
    <property type="match status" value="1"/>
</dbReference>
<dbReference type="GO" id="GO:0022857">
    <property type="term" value="F:transmembrane transporter activity"/>
    <property type="evidence" value="ECO:0007669"/>
    <property type="project" value="InterPro"/>
</dbReference>
<sequence>MQTLGDLHAWSTIYFFLSTTCIEFSNTPTMNVIRSHFMSILRYRLSGGSLEPQGYGQFEMQIEMPRIDRLTQSLYSSGNRSGFPALFPAHPLHRVHPKEPSAGVVMGHLTENSDSTPRDPTFEIDWEQNDKENPTNWPLWYKCFTVWSVSLTTTCVILYTTSYTSGSPGIQESFGVTSRIVVLIGLTTYMIGLGLGCLVLAPLSEVYGRRIIYISTSVLFTILVLPVALAPNFPAVVISRFFGGFFGSASVVAGPGTINDIIQPKYRALAFSLWSLGAMNGPVLGPIIGGFVYQYLGWRWINWIVLICGGASTACLCLVKETYAPVLLKRRRKAKQIETGDTRWWTKYDSQAEESIWKRLQTSLSRPLIMAVFEPICLFWNVYVGVVYAVLFLCFVGYPIVFQQLREWSPGLAGLGYLGIGTGIALAVFSEPLVRNFLIAKHPPDPVTGKIPPEALVRPICIGGILIPIGEFWFSWTARPPVHWISCVLAGVPFGLGNGLVFIYATSYLAASYGMYAASAIAGNSVVRYVFGGVLPLAGSKMYRAMGVNWAGTMLALVEVFLTFIPFVFYRYGARIRQRSQMASKMI</sequence>
<organism evidence="7 8">
    <name type="scientific">Aspergillus flavus (strain ATCC 200026 / FGSC A1120 / IAM 13836 / NRRL 3357 / JCM 12722 / SRRC 167)</name>
    <dbReference type="NCBI Taxonomy" id="332952"/>
    <lineage>
        <taxon>Eukaryota</taxon>
        <taxon>Fungi</taxon>
        <taxon>Dikarya</taxon>
        <taxon>Ascomycota</taxon>
        <taxon>Pezizomycotina</taxon>
        <taxon>Eurotiomycetes</taxon>
        <taxon>Eurotiomycetidae</taxon>
        <taxon>Eurotiales</taxon>
        <taxon>Aspergillaceae</taxon>
        <taxon>Aspergillus</taxon>
        <taxon>Aspergillus subgen. Circumdati</taxon>
    </lineage>
</organism>
<dbReference type="InterPro" id="IPR005829">
    <property type="entry name" value="Sugar_transporter_CS"/>
</dbReference>
<feature type="domain" description="Major facilitator superfamily (MFS) profile" evidence="6">
    <location>
        <begin position="145"/>
        <end position="574"/>
    </location>
</feature>
<feature type="transmembrane region" description="Helical" evidence="5">
    <location>
        <begin position="550"/>
        <end position="572"/>
    </location>
</feature>
<accession>A0A7U2MWF6</accession>
<proteinExistence type="predicted"/>
<dbReference type="InterPro" id="IPR011701">
    <property type="entry name" value="MFS"/>
</dbReference>
<dbReference type="InterPro" id="IPR036259">
    <property type="entry name" value="MFS_trans_sf"/>
</dbReference>
<dbReference type="PROSITE" id="PS50850">
    <property type="entry name" value="MFS"/>
    <property type="match status" value="1"/>
</dbReference>
<feature type="transmembrane region" description="Helical" evidence="5">
    <location>
        <begin position="455"/>
        <end position="476"/>
    </location>
</feature>
<name>A0A7U2MWF6_ASPFN</name>
<dbReference type="InterPro" id="IPR020846">
    <property type="entry name" value="MFS_dom"/>
</dbReference>
<reference evidence="8" key="1">
    <citation type="journal article" date="2021" name="G3 (Bethesda)">
        <title>Chromosome assembled and annotated genome sequence of Aspergillus flavus NRRL 3357.</title>
        <authorList>
            <person name="Skerker J.M."/>
            <person name="Pianalto K.M."/>
            <person name="Mondo S.J."/>
            <person name="Yang K."/>
            <person name="Arkin A.P."/>
            <person name="Keller N.P."/>
            <person name="Grigoriev I.V."/>
            <person name="Louise Glass N.L."/>
        </authorList>
    </citation>
    <scope>NUCLEOTIDE SEQUENCE [LARGE SCALE GENOMIC DNA]</scope>
    <source>
        <strain evidence="8">ATCC 200026 / FGSC A1120 / IAM 13836 / NRRL 3357 / JCM 12722 / SRRC 167</strain>
    </source>
</reference>
<dbReference type="PROSITE" id="PS00216">
    <property type="entry name" value="SUGAR_TRANSPORT_1"/>
    <property type="match status" value="1"/>
</dbReference>
<dbReference type="CDD" id="cd17323">
    <property type="entry name" value="MFS_Tpo1_MDR_like"/>
    <property type="match status" value="1"/>
</dbReference>
<feature type="transmembrane region" description="Helical" evidence="5">
    <location>
        <begin position="413"/>
        <end position="434"/>
    </location>
</feature>
<dbReference type="GO" id="GO:0005886">
    <property type="term" value="C:plasma membrane"/>
    <property type="evidence" value="ECO:0007669"/>
    <property type="project" value="TreeGrafter"/>
</dbReference>
<feature type="transmembrane region" description="Helical" evidence="5">
    <location>
        <begin position="516"/>
        <end position="538"/>
    </location>
</feature>